<evidence type="ECO:0000313" key="16">
    <source>
        <dbReference type="Proteomes" id="UP000239649"/>
    </source>
</evidence>
<evidence type="ECO:0000256" key="3">
    <source>
        <dbReference type="ARBA" id="ARBA00022528"/>
    </source>
</evidence>
<dbReference type="EMBL" id="LHPF02000031">
    <property type="protein sequence ID" value="PSC68924.1"/>
    <property type="molecule type" value="Genomic_DNA"/>
</dbReference>
<keyword evidence="8" id="KW-0809">Transit peptide</keyword>
<keyword evidence="13" id="KW-0472">Membrane</keyword>
<evidence type="ECO:0000256" key="13">
    <source>
        <dbReference type="ARBA" id="ARBA00023136"/>
    </source>
</evidence>
<keyword evidence="3" id="KW-0150">Chloroplast</keyword>
<keyword evidence="5" id="KW-0812">Transmembrane</keyword>
<dbReference type="PROSITE" id="PS51296">
    <property type="entry name" value="RIESKE"/>
    <property type="match status" value="1"/>
</dbReference>
<reference evidence="15 16" key="1">
    <citation type="journal article" date="2018" name="Plant J.">
        <title>Genome sequences of Chlorella sorokiniana UTEX 1602 and Micractinium conductrix SAG 241.80: implications to maltose excretion by a green alga.</title>
        <authorList>
            <person name="Arriola M.B."/>
            <person name="Velmurugan N."/>
            <person name="Zhang Y."/>
            <person name="Plunkett M.H."/>
            <person name="Hondzo H."/>
            <person name="Barney B.M."/>
        </authorList>
    </citation>
    <scope>NUCLEOTIDE SEQUENCE [LARGE SCALE GENOMIC DNA]</scope>
    <source>
        <strain evidence="15 16">SAG 241.80</strain>
    </source>
</reference>
<evidence type="ECO:0000256" key="10">
    <source>
        <dbReference type="ARBA" id="ARBA00023002"/>
    </source>
</evidence>
<evidence type="ECO:0000256" key="7">
    <source>
        <dbReference type="ARBA" id="ARBA00022723"/>
    </source>
</evidence>
<keyword evidence="12" id="KW-0411">Iron-sulfur</keyword>
<evidence type="ECO:0000256" key="1">
    <source>
        <dbReference type="ARBA" id="ARBA00004229"/>
    </source>
</evidence>
<dbReference type="InterPro" id="IPR036922">
    <property type="entry name" value="Rieske_2Fe-2S_sf"/>
</dbReference>
<comment type="caution">
    <text evidence="15">The sequence shown here is derived from an EMBL/GenBank/DDBJ whole genome shotgun (WGS) entry which is preliminary data.</text>
</comment>
<dbReference type="GO" id="GO:0010277">
    <property type="term" value="F:chlorophyllide a oxygenase activity"/>
    <property type="evidence" value="ECO:0007669"/>
    <property type="project" value="InterPro"/>
</dbReference>
<comment type="subcellular location">
    <subcellularLocation>
        <location evidence="2">Membrane</location>
    </subcellularLocation>
    <subcellularLocation>
        <location evidence="1">Plastid</location>
        <location evidence="1">Chloroplast</location>
    </subcellularLocation>
</comment>
<evidence type="ECO:0000256" key="4">
    <source>
        <dbReference type="ARBA" id="ARBA00022640"/>
    </source>
</evidence>
<organism evidence="15 16">
    <name type="scientific">Micractinium conductrix</name>
    <dbReference type="NCBI Taxonomy" id="554055"/>
    <lineage>
        <taxon>Eukaryota</taxon>
        <taxon>Viridiplantae</taxon>
        <taxon>Chlorophyta</taxon>
        <taxon>core chlorophytes</taxon>
        <taxon>Trebouxiophyceae</taxon>
        <taxon>Chlorellales</taxon>
        <taxon>Chlorellaceae</taxon>
        <taxon>Chlorella clade</taxon>
        <taxon>Micractinium</taxon>
    </lineage>
</organism>
<evidence type="ECO:0000256" key="8">
    <source>
        <dbReference type="ARBA" id="ARBA00022946"/>
    </source>
</evidence>
<dbReference type="SUPFAM" id="SSF50022">
    <property type="entry name" value="ISP domain"/>
    <property type="match status" value="1"/>
</dbReference>
<evidence type="ECO:0000256" key="5">
    <source>
        <dbReference type="ARBA" id="ARBA00022692"/>
    </source>
</evidence>
<evidence type="ECO:0000256" key="12">
    <source>
        <dbReference type="ARBA" id="ARBA00023014"/>
    </source>
</evidence>
<dbReference type="SUPFAM" id="SSF55961">
    <property type="entry name" value="Bet v1-like"/>
    <property type="match status" value="1"/>
</dbReference>
<dbReference type="Gene3D" id="2.102.10.10">
    <property type="entry name" value="Rieske [2Fe-2S] iron-sulphur domain"/>
    <property type="match status" value="1"/>
</dbReference>
<proteinExistence type="predicted"/>
<evidence type="ECO:0000256" key="9">
    <source>
        <dbReference type="ARBA" id="ARBA00022989"/>
    </source>
</evidence>
<keyword evidence="7" id="KW-0479">Metal-binding</keyword>
<keyword evidence="11" id="KW-0408">Iron</keyword>
<feature type="domain" description="Rieske" evidence="14">
    <location>
        <begin position="1"/>
        <end position="97"/>
    </location>
</feature>
<keyword evidence="16" id="KW-1185">Reference proteome</keyword>
<accession>A0A2P6V4B4</accession>
<dbReference type="PANTHER" id="PTHR21266:SF32">
    <property type="entry name" value="CHOLESTEROL 7-DESATURASE NVD"/>
    <property type="match status" value="1"/>
</dbReference>
<dbReference type="GO" id="GO:0009507">
    <property type="term" value="C:chloroplast"/>
    <property type="evidence" value="ECO:0007669"/>
    <property type="project" value="UniProtKB-SubCell"/>
</dbReference>
<dbReference type="Pfam" id="PF08417">
    <property type="entry name" value="PaO"/>
    <property type="match status" value="1"/>
</dbReference>
<dbReference type="Proteomes" id="UP000239649">
    <property type="component" value="Unassembled WGS sequence"/>
</dbReference>
<keyword evidence="9" id="KW-1133">Transmembrane helix</keyword>
<dbReference type="OrthoDB" id="426882at2759"/>
<name>A0A2P6V4B4_9CHLO</name>
<evidence type="ECO:0000256" key="2">
    <source>
        <dbReference type="ARBA" id="ARBA00004370"/>
    </source>
</evidence>
<evidence type="ECO:0000259" key="14">
    <source>
        <dbReference type="PROSITE" id="PS51296"/>
    </source>
</evidence>
<dbReference type="GO" id="GO:0016020">
    <property type="term" value="C:membrane"/>
    <property type="evidence" value="ECO:0007669"/>
    <property type="project" value="UniProtKB-SubCell"/>
</dbReference>
<protein>
    <submittedName>
        <fullName evidence="15">Pheophorbide a oxygenase</fullName>
    </submittedName>
</protein>
<evidence type="ECO:0000256" key="11">
    <source>
        <dbReference type="ARBA" id="ARBA00023004"/>
    </source>
</evidence>
<dbReference type="InterPro" id="IPR017941">
    <property type="entry name" value="Rieske_2Fe-2S"/>
</dbReference>
<dbReference type="AlphaFoldDB" id="A0A2P6V4B4"/>
<evidence type="ECO:0000313" key="15">
    <source>
        <dbReference type="EMBL" id="PSC68924.1"/>
    </source>
</evidence>
<gene>
    <name evidence="15" type="ORF">C2E20_7536</name>
</gene>
<dbReference type="InterPro" id="IPR050584">
    <property type="entry name" value="Cholesterol_7-desaturase"/>
</dbReference>
<dbReference type="STRING" id="554055.A0A2P6V4B4"/>
<dbReference type="InterPro" id="IPR013626">
    <property type="entry name" value="PaO"/>
</dbReference>
<dbReference type="PANTHER" id="PTHR21266">
    <property type="entry name" value="IRON-SULFUR DOMAIN CONTAINING PROTEIN"/>
    <property type="match status" value="1"/>
</dbReference>
<dbReference type="GO" id="GO:0051537">
    <property type="term" value="F:2 iron, 2 sulfur cluster binding"/>
    <property type="evidence" value="ECO:0007669"/>
    <property type="project" value="UniProtKB-KW"/>
</dbReference>
<sequence>MAYVLGYDLVVWRDGSGTWRAFRDACPHRAAPLSEGRINPATKNLECAYHGWQFGGGGAPQEIPQSDPGRPKQTTCASGRACAQAFPTAEAHGLVWAWLEPGPAGEAAAAKAPLPPLPAADHRGVEWFHVSTWYVRDVEVDFLPLMENSCDPGWVDEEGVYRFATESPDGGPVEGFKNLVLKPPCMLWGSSEGMSEDGELALLYFVVPVAPGKSPLMSLPLATNKKFRFLAKVFHWQPWLRHLYKHTVAAQDIAVLHRQGTNMASPEWPGWRKGFYLPTSSDAGVVVLRKWLDTVAGGGIAWGPNIRPGGAPIQAETRRELLFDHYHQHTGGRVEHCPHCRAALARVRSGAAGAAVAVGAAFLTLCAAWGRGAAPLSPASLALLCVLGAALAARSALEKLKQQFIFSDWRHADH</sequence>
<keyword evidence="6" id="KW-0001">2Fe-2S</keyword>
<dbReference type="GO" id="GO:0046872">
    <property type="term" value="F:metal ion binding"/>
    <property type="evidence" value="ECO:0007669"/>
    <property type="project" value="UniProtKB-KW"/>
</dbReference>
<keyword evidence="4" id="KW-0934">Plastid</keyword>
<keyword evidence="10" id="KW-0560">Oxidoreductase</keyword>
<dbReference type="Pfam" id="PF00355">
    <property type="entry name" value="Rieske"/>
    <property type="match status" value="1"/>
</dbReference>
<evidence type="ECO:0000256" key="6">
    <source>
        <dbReference type="ARBA" id="ARBA00022714"/>
    </source>
</evidence>